<dbReference type="Proteomes" id="UP001286456">
    <property type="component" value="Unassembled WGS sequence"/>
</dbReference>
<evidence type="ECO:0000256" key="2">
    <source>
        <dbReference type="SAM" id="Phobius"/>
    </source>
</evidence>
<comment type="caution">
    <text evidence="3">The sequence shown here is derived from an EMBL/GenBank/DDBJ whole genome shotgun (WGS) entry which is preliminary data.</text>
</comment>
<proteinExistence type="predicted"/>
<feature type="transmembrane region" description="Helical" evidence="2">
    <location>
        <begin position="12"/>
        <end position="43"/>
    </location>
</feature>
<evidence type="ECO:0000256" key="1">
    <source>
        <dbReference type="SAM" id="MobiDB-lite"/>
    </source>
</evidence>
<protein>
    <submittedName>
        <fullName evidence="3">Uncharacterized protein</fullName>
    </submittedName>
</protein>
<dbReference type="EMBL" id="JAUEPO010000007">
    <property type="protein sequence ID" value="KAK3317231.1"/>
    <property type="molecule type" value="Genomic_DNA"/>
</dbReference>
<feature type="transmembrane region" description="Helical" evidence="2">
    <location>
        <begin position="498"/>
        <end position="520"/>
    </location>
</feature>
<dbReference type="AlphaFoldDB" id="A0AAE0I2G9"/>
<feature type="transmembrane region" description="Helical" evidence="2">
    <location>
        <begin position="63"/>
        <end position="87"/>
    </location>
</feature>
<keyword evidence="2" id="KW-1133">Transmembrane helix</keyword>
<keyword evidence="2" id="KW-0812">Transmembrane</keyword>
<feature type="region of interest" description="Disordered" evidence="1">
    <location>
        <begin position="574"/>
        <end position="623"/>
    </location>
</feature>
<keyword evidence="2" id="KW-0472">Membrane</keyword>
<name>A0AAE0I2G9_9PEZI</name>
<sequence length="645" mass="70678">MTAPKPSLRYHPTALAIAVVYLLILIIPWILTSVLSVCPIWTLMPYSPTFPNQTFGARPGLRFMRAITFLNTVATLLSIPVIVALFARAATVLSQRSRPNETLSAKGLFALVDGRPTLERSFFNCAYVVLLALDLAAADQMGAGSDYYSWFHESSMPYQSNSMGKFHNFDDPVITEAHENLPYFVSVCPTGTSTGMLRSHASRLSSNLTCEVVSMDAFPAKCPGARPFVRSSRFNETYLGICAPGAYGVSPWTKSNTRDGQEIKEELWIQLLEGNGDLAYGRYKATYHCQANTTFGYFELPNYHIGSRPGPLLTTRPNVTGQDYFYERDNSYYTDPYGGGRIYSPLVDPFEKDPYGNKINNASGPLMMVTLALFGNQSFIAAVANTEGNYTAQQQALKSICLQNSIPFSRMHEFIDCRWEGYRNRSSVNGLAMQWITFAVKGGYYYELGPANTLRTALFFVNRATMTSAAPSQASDALNFQPRDEVDLVKPSVSTAGIALISVLFGLQALGIVLVVLYIYSRPTWTETLDSLAISRITHQLRDGGVIASMGLRPVTEKDKEPLADIDALVGIDSPAGTAANGTPEHEGSLEDDQSEITVTETDLVPTPNGDNTTSGYTPVLHVGAPGAVPPIWRFRSKNTSTEDA</sequence>
<accession>A0AAE0I2G9</accession>
<reference evidence="3" key="1">
    <citation type="journal article" date="2023" name="Mol. Phylogenet. Evol.">
        <title>Genome-scale phylogeny and comparative genomics of the fungal order Sordariales.</title>
        <authorList>
            <person name="Hensen N."/>
            <person name="Bonometti L."/>
            <person name="Westerberg I."/>
            <person name="Brannstrom I.O."/>
            <person name="Guillou S."/>
            <person name="Cros-Aarteil S."/>
            <person name="Calhoun S."/>
            <person name="Haridas S."/>
            <person name="Kuo A."/>
            <person name="Mondo S."/>
            <person name="Pangilinan J."/>
            <person name="Riley R."/>
            <person name="LaButti K."/>
            <person name="Andreopoulos B."/>
            <person name="Lipzen A."/>
            <person name="Chen C."/>
            <person name="Yan M."/>
            <person name="Daum C."/>
            <person name="Ng V."/>
            <person name="Clum A."/>
            <person name="Steindorff A."/>
            <person name="Ohm R.A."/>
            <person name="Martin F."/>
            <person name="Silar P."/>
            <person name="Natvig D.O."/>
            <person name="Lalanne C."/>
            <person name="Gautier V."/>
            <person name="Ament-Velasquez S.L."/>
            <person name="Kruys A."/>
            <person name="Hutchinson M.I."/>
            <person name="Powell A.J."/>
            <person name="Barry K."/>
            <person name="Miller A.N."/>
            <person name="Grigoriev I.V."/>
            <person name="Debuchy R."/>
            <person name="Gladieux P."/>
            <person name="Hiltunen Thoren M."/>
            <person name="Johannesson H."/>
        </authorList>
    </citation>
    <scope>NUCLEOTIDE SEQUENCE</scope>
    <source>
        <strain evidence="3">SMH4131-1</strain>
    </source>
</reference>
<evidence type="ECO:0000313" key="4">
    <source>
        <dbReference type="Proteomes" id="UP001286456"/>
    </source>
</evidence>
<gene>
    <name evidence="3" type="ORF">B0T19DRAFT_488534</name>
</gene>
<evidence type="ECO:0000313" key="3">
    <source>
        <dbReference type="EMBL" id="KAK3317231.1"/>
    </source>
</evidence>
<reference evidence="3" key="2">
    <citation type="submission" date="2023-06" db="EMBL/GenBank/DDBJ databases">
        <authorList>
            <consortium name="Lawrence Berkeley National Laboratory"/>
            <person name="Haridas S."/>
            <person name="Hensen N."/>
            <person name="Bonometti L."/>
            <person name="Westerberg I."/>
            <person name="Brannstrom I.O."/>
            <person name="Guillou S."/>
            <person name="Cros-Aarteil S."/>
            <person name="Calhoun S."/>
            <person name="Kuo A."/>
            <person name="Mondo S."/>
            <person name="Pangilinan J."/>
            <person name="Riley R."/>
            <person name="Labutti K."/>
            <person name="Andreopoulos B."/>
            <person name="Lipzen A."/>
            <person name="Chen C."/>
            <person name="Yanf M."/>
            <person name="Daum C."/>
            <person name="Ng V."/>
            <person name="Clum A."/>
            <person name="Steindorff A."/>
            <person name="Ohm R."/>
            <person name="Martin F."/>
            <person name="Silar P."/>
            <person name="Natvig D."/>
            <person name="Lalanne C."/>
            <person name="Gautier V."/>
            <person name="Ament-Velasquez S.L."/>
            <person name="Kruys A."/>
            <person name="Hutchinson M.I."/>
            <person name="Powell A.J."/>
            <person name="Barry K."/>
            <person name="Miller A.N."/>
            <person name="Grigoriev I.V."/>
            <person name="Debuchy R."/>
            <person name="Gladieux P."/>
            <person name="Thoren M.H."/>
            <person name="Johannesson H."/>
        </authorList>
    </citation>
    <scope>NUCLEOTIDE SEQUENCE</scope>
    <source>
        <strain evidence="3">SMH4131-1</strain>
    </source>
</reference>
<organism evidence="3 4">
    <name type="scientific">Cercophora scortea</name>
    <dbReference type="NCBI Taxonomy" id="314031"/>
    <lineage>
        <taxon>Eukaryota</taxon>
        <taxon>Fungi</taxon>
        <taxon>Dikarya</taxon>
        <taxon>Ascomycota</taxon>
        <taxon>Pezizomycotina</taxon>
        <taxon>Sordariomycetes</taxon>
        <taxon>Sordariomycetidae</taxon>
        <taxon>Sordariales</taxon>
        <taxon>Lasiosphaeriaceae</taxon>
        <taxon>Cercophora</taxon>
    </lineage>
</organism>
<keyword evidence="4" id="KW-1185">Reference proteome</keyword>